<protein>
    <submittedName>
        <fullName evidence="2">Uncharacterized protein</fullName>
    </submittedName>
</protein>
<keyword evidence="3" id="KW-1185">Reference proteome</keyword>
<gene>
    <name evidence="2" type="ORF">LSALG_LOCUS33797</name>
</gene>
<evidence type="ECO:0000256" key="1">
    <source>
        <dbReference type="SAM" id="MobiDB-lite"/>
    </source>
</evidence>
<sequence>MRSWRSKTPLTWVQCRRIINVSLPNNQPISIVANPTELMLLFYVRYMNLTLNHEESPPQQHTLATTKEGCSLVSADSVHIDVIHTKSEENHQNKEKKEVESPEKANEETVNEESNDVSNQLLLDSVYAASVLSF</sequence>
<feature type="region of interest" description="Disordered" evidence="1">
    <location>
        <begin position="84"/>
        <end position="117"/>
    </location>
</feature>
<organism evidence="2 3">
    <name type="scientific">Lactuca saligna</name>
    <name type="common">Willowleaf lettuce</name>
    <dbReference type="NCBI Taxonomy" id="75948"/>
    <lineage>
        <taxon>Eukaryota</taxon>
        <taxon>Viridiplantae</taxon>
        <taxon>Streptophyta</taxon>
        <taxon>Embryophyta</taxon>
        <taxon>Tracheophyta</taxon>
        <taxon>Spermatophyta</taxon>
        <taxon>Magnoliopsida</taxon>
        <taxon>eudicotyledons</taxon>
        <taxon>Gunneridae</taxon>
        <taxon>Pentapetalae</taxon>
        <taxon>asterids</taxon>
        <taxon>campanulids</taxon>
        <taxon>Asterales</taxon>
        <taxon>Asteraceae</taxon>
        <taxon>Cichorioideae</taxon>
        <taxon>Cichorieae</taxon>
        <taxon>Lactucinae</taxon>
        <taxon>Lactuca</taxon>
    </lineage>
</organism>
<evidence type="ECO:0000313" key="3">
    <source>
        <dbReference type="Proteomes" id="UP001177003"/>
    </source>
</evidence>
<name>A0AA35ZLF4_LACSI</name>
<proteinExistence type="predicted"/>
<dbReference type="EMBL" id="OX465083">
    <property type="protein sequence ID" value="CAI9294833.1"/>
    <property type="molecule type" value="Genomic_DNA"/>
</dbReference>
<dbReference type="Proteomes" id="UP001177003">
    <property type="component" value="Chromosome 7"/>
</dbReference>
<evidence type="ECO:0000313" key="2">
    <source>
        <dbReference type="EMBL" id="CAI9294833.1"/>
    </source>
</evidence>
<accession>A0AA35ZLF4</accession>
<feature type="compositionally biased region" description="Basic and acidic residues" evidence="1">
    <location>
        <begin position="84"/>
        <end position="107"/>
    </location>
</feature>
<reference evidence="2" key="1">
    <citation type="submission" date="2023-04" db="EMBL/GenBank/DDBJ databases">
        <authorList>
            <person name="Vijverberg K."/>
            <person name="Xiong W."/>
            <person name="Schranz E."/>
        </authorList>
    </citation>
    <scope>NUCLEOTIDE SEQUENCE</scope>
</reference>
<dbReference type="AlphaFoldDB" id="A0AA35ZLF4"/>